<dbReference type="OrthoDB" id="581172at2"/>
<name>A0A517YEL8_9BACT</name>
<dbReference type="GO" id="GO:0015562">
    <property type="term" value="F:efflux transmembrane transporter activity"/>
    <property type="evidence" value="ECO:0007669"/>
    <property type="project" value="InterPro"/>
</dbReference>
<evidence type="ECO:0000256" key="3">
    <source>
        <dbReference type="ARBA" id="ARBA00022692"/>
    </source>
</evidence>
<keyword evidence="2" id="KW-1134">Transmembrane beta strand</keyword>
<evidence type="ECO:0000256" key="4">
    <source>
        <dbReference type="ARBA" id="ARBA00023136"/>
    </source>
</evidence>
<comment type="subcellular location">
    <subcellularLocation>
        <location evidence="1">Cell outer membrane</location>
    </subcellularLocation>
</comment>
<evidence type="ECO:0000256" key="5">
    <source>
        <dbReference type="ARBA" id="ARBA00023237"/>
    </source>
</evidence>
<dbReference type="Proteomes" id="UP000315017">
    <property type="component" value="Chromosome"/>
</dbReference>
<dbReference type="SUPFAM" id="SSF56954">
    <property type="entry name" value="Outer membrane efflux proteins (OEP)"/>
    <property type="match status" value="1"/>
</dbReference>
<dbReference type="GO" id="GO:1990281">
    <property type="term" value="C:efflux pump complex"/>
    <property type="evidence" value="ECO:0007669"/>
    <property type="project" value="TreeGrafter"/>
</dbReference>
<dbReference type="Gene3D" id="1.20.1600.10">
    <property type="entry name" value="Outer membrane efflux proteins (OEP)"/>
    <property type="match status" value="1"/>
</dbReference>
<evidence type="ECO:0000256" key="7">
    <source>
        <dbReference type="SAM" id="SignalP"/>
    </source>
</evidence>
<dbReference type="RefSeq" id="WP_145091387.1">
    <property type="nucleotide sequence ID" value="NZ_CP036274.1"/>
</dbReference>
<dbReference type="GO" id="GO:0015288">
    <property type="term" value="F:porin activity"/>
    <property type="evidence" value="ECO:0007669"/>
    <property type="project" value="TreeGrafter"/>
</dbReference>
<evidence type="ECO:0000313" key="8">
    <source>
        <dbReference type="EMBL" id="QDU28690.1"/>
    </source>
</evidence>
<accession>A0A517YEL8</accession>
<keyword evidence="9" id="KW-1185">Reference proteome</keyword>
<feature type="region of interest" description="Disordered" evidence="6">
    <location>
        <begin position="348"/>
        <end position="368"/>
    </location>
</feature>
<dbReference type="InterPro" id="IPR051906">
    <property type="entry name" value="TolC-like"/>
</dbReference>
<gene>
    <name evidence="8" type="ORF">ETAA8_37940</name>
</gene>
<dbReference type="GO" id="GO:0009279">
    <property type="term" value="C:cell outer membrane"/>
    <property type="evidence" value="ECO:0007669"/>
    <property type="project" value="UniProtKB-SubCell"/>
</dbReference>
<keyword evidence="3" id="KW-0812">Transmembrane</keyword>
<evidence type="ECO:0000256" key="6">
    <source>
        <dbReference type="SAM" id="MobiDB-lite"/>
    </source>
</evidence>
<dbReference type="AlphaFoldDB" id="A0A517YEL8"/>
<reference evidence="8 9" key="1">
    <citation type="submission" date="2019-02" db="EMBL/GenBank/DDBJ databases">
        <title>Deep-cultivation of Planctomycetes and their phenomic and genomic characterization uncovers novel biology.</title>
        <authorList>
            <person name="Wiegand S."/>
            <person name="Jogler M."/>
            <person name="Boedeker C."/>
            <person name="Pinto D."/>
            <person name="Vollmers J."/>
            <person name="Rivas-Marin E."/>
            <person name="Kohn T."/>
            <person name="Peeters S.H."/>
            <person name="Heuer A."/>
            <person name="Rast P."/>
            <person name="Oberbeckmann S."/>
            <person name="Bunk B."/>
            <person name="Jeske O."/>
            <person name="Meyerdierks A."/>
            <person name="Storesund J.E."/>
            <person name="Kallscheuer N."/>
            <person name="Luecker S."/>
            <person name="Lage O.M."/>
            <person name="Pohl T."/>
            <person name="Merkel B.J."/>
            <person name="Hornburger P."/>
            <person name="Mueller R.-W."/>
            <person name="Bruemmer F."/>
            <person name="Labrenz M."/>
            <person name="Spormann A.M."/>
            <person name="Op den Camp H."/>
            <person name="Overmann J."/>
            <person name="Amann R."/>
            <person name="Jetten M.S.M."/>
            <person name="Mascher T."/>
            <person name="Medema M.H."/>
            <person name="Devos D.P."/>
            <person name="Kaster A.-K."/>
            <person name="Ovreas L."/>
            <person name="Rohde M."/>
            <person name="Galperin M.Y."/>
            <person name="Jogler C."/>
        </authorList>
    </citation>
    <scope>NUCLEOTIDE SEQUENCE [LARGE SCALE GENOMIC DNA]</scope>
    <source>
        <strain evidence="8 9">ETA_A8</strain>
    </source>
</reference>
<sequence length="556" mass="61780" precursor="true">MTRMSDIFLVLSLLCASGCQAFKEGAANDIPTLSRSPADEAAPKYKPVETVAQEAKSDFVAQELPPPVKDDLPREALPPERNQLVAPNLSPEATPRQRLDAIVPSFSQDQTLAPPLLQLERVKTSVVEKFPLIQSVMEEARIAAGKQQSARGVFDVKLVAESLNMPQGYYKNYRHAVKAEQATWMGGAIYGQYRIGNGDFQPWYGERETNDGGEFKLGLAAPLLRGRAIDERRAEIARADLQAAVVTPQVERQILESVQIAAYVYWSWVAAGQAYLVTQELLDVAEERDRAIRRQVELGNLPQTELQQNERLIASRQAKLIEANRKLQSSAIKLSLFLRDDAGDPILPSTRELPTRFPEPTDPSGFDLESDISRAVDQRPELRELTVVREIVAVDLQQSENELLPNLTAVMEASKDVGGPASTKGDKTPFELEAGLLFDVPLQRNKAYGKIQSAQGKLSQLSLKREFTVNKIVSEVQDAHSAMIAAYERIGRTRQSVELARKLVKAEYRSFELGNSDVLRIAIQESAELDARYLEIEALLDYFQARAQYQAAVAIP</sequence>
<keyword evidence="4" id="KW-0472">Membrane</keyword>
<feature type="chain" id="PRO_5022051584" evidence="7">
    <location>
        <begin position="22"/>
        <end position="556"/>
    </location>
</feature>
<keyword evidence="5" id="KW-0998">Cell outer membrane</keyword>
<protein>
    <submittedName>
        <fullName evidence="8">Outer membrane efflux protein</fullName>
    </submittedName>
</protein>
<dbReference type="PANTHER" id="PTHR30026">
    <property type="entry name" value="OUTER MEMBRANE PROTEIN TOLC"/>
    <property type="match status" value="1"/>
</dbReference>
<feature type="signal peptide" evidence="7">
    <location>
        <begin position="1"/>
        <end position="21"/>
    </location>
</feature>
<dbReference type="EMBL" id="CP036274">
    <property type="protein sequence ID" value="QDU28690.1"/>
    <property type="molecule type" value="Genomic_DNA"/>
</dbReference>
<evidence type="ECO:0000256" key="2">
    <source>
        <dbReference type="ARBA" id="ARBA00022452"/>
    </source>
</evidence>
<dbReference type="PANTHER" id="PTHR30026:SF21">
    <property type="entry name" value="SLR1270 PROTEIN"/>
    <property type="match status" value="1"/>
</dbReference>
<evidence type="ECO:0000313" key="9">
    <source>
        <dbReference type="Proteomes" id="UP000315017"/>
    </source>
</evidence>
<organism evidence="8 9">
    <name type="scientific">Anatilimnocola aggregata</name>
    <dbReference type="NCBI Taxonomy" id="2528021"/>
    <lineage>
        <taxon>Bacteria</taxon>
        <taxon>Pseudomonadati</taxon>
        <taxon>Planctomycetota</taxon>
        <taxon>Planctomycetia</taxon>
        <taxon>Pirellulales</taxon>
        <taxon>Pirellulaceae</taxon>
        <taxon>Anatilimnocola</taxon>
    </lineage>
</organism>
<proteinExistence type="predicted"/>
<dbReference type="KEGG" id="aagg:ETAA8_37940"/>
<evidence type="ECO:0000256" key="1">
    <source>
        <dbReference type="ARBA" id="ARBA00004442"/>
    </source>
</evidence>
<keyword evidence="7" id="KW-0732">Signal</keyword>